<accession>A0A6I4XPF3</accession>
<organism evidence="1 2">
    <name type="scientific">Enterococcus gallinarum</name>
    <dbReference type="NCBI Taxonomy" id="1353"/>
    <lineage>
        <taxon>Bacteria</taxon>
        <taxon>Bacillati</taxon>
        <taxon>Bacillota</taxon>
        <taxon>Bacilli</taxon>
        <taxon>Lactobacillales</taxon>
        <taxon>Enterococcaceae</taxon>
        <taxon>Enterococcus</taxon>
    </lineage>
</organism>
<comment type="caution">
    <text evidence="1">The sequence shown here is derived from an EMBL/GenBank/DDBJ whole genome shotgun (WGS) entry which is preliminary data.</text>
</comment>
<sequence>MAPLIAEVKPDNSWLKSDIQKWLDERGIAYETTDTKAILLEKAGD</sequence>
<dbReference type="EMBL" id="WVTI01000002">
    <property type="protein sequence ID" value="MXS25288.1"/>
    <property type="molecule type" value="Genomic_DNA"/>
</dbReference>
<dbReference type="AlphaFoldDB" id="A0A6I4XPF3"/>
<dbReference type="RefSeq" id="WP_207490752.1">
    <property type="nucleotide sequence ID" value="NZ_WVTI01000002.1"/>
</dbReference>
<name>A0A6I4XPF3_ENTGA</name>
<evidence type="ECO:0000313" key="2">
    <source>
        <dbReference type="Proteomes" id="UP000439965"/>
    </source>
</evidence>
<protein>
    <recommendedName>
        <fullName evidence="3">HeH/LEM domain-containing protein</fullName>
    </recommendedName>
</protein>
<gene>
    <name evidence="1" type="ORF">GTI89_04245</name>
</gene>
<reference evidence="1 2" key="1">
    <citation type="submission" date="2019-04" db="EMBL/GenBank/DDBJ databases">
        <title>Step-wise assembly of the neonatal virome modulated by breast feeding.</title>
        <authorList>
            <person name="Liang G."/>
            <person name="Bushman F."/>
        </authorList>
    </citation>
    <scope>NUCLEOTIDE SEQUENCE [LARGE SCALE GENOMIC DNA]</scope>
    <source>
        <strain evidence="1 2">E3404</strain>
    </source>
</reference>
<evidence type="ECO:0008006" key="3">
    <source>
        <dbReference type="Google" id="ProtNLM"/>
    </source>
</evidence>
<evidence type="ECO:0000313" key="1">
    <source>
        <dbReference type="EMBL" id="MXS25288.1"/>
    </source>
</evidence>
<dbReference type="Proteomes" id="UP000439965">
    <property type="component" value="Unassembled WGS sequence"/>
</dbReference>
<proteinExistence type="predicted"/>